<dbReference type="EMBL" id="JAAAIP010000271">
    <property type="protein sequence ID" value="KAG0320713.1"/>
    <property type="molecule type" value="Genomic_DNA"/>
</dbReference>
<comment type="caution">
    <text evidence="2">The sequence shown here is derived from an EMBL/GenBank/DDBJ whole genome shotgun (WGS) entry which is preliminary data.</text>
</comment>
<gene>
    <name evidence="2" type="ORF">BGZ99_004357</name>
</gene>
<evidence type="ECO:0000313" key="2">
    <source>
        <dbReference type="EMBL" id="KAG0320713.1"/>
    </source>
</evidence>
<sequence>MKIFIPTLAVLLFLTVVTAAPATPAAPCDGDSCDNSGDAQCKVHGFKPDWGRISECCLSNMGGSEFDARARVLECSLPIGDVGFFWQCVQELHFATTVECEFDQDDDDDS</sequence>
<accession>A0A9P6UV64</accession>
<keyword evidence="3" id="KW-1185">Reference proteome</keyword>
<reference evidence="2" key="1">
    <citation type="journal article" date="2020" name="Fungal Divers.">
        <title>Resolving the Mortierellaceae phylogeny through synthesis of multi-gene phylogenetics and phylogenomics.</title>
        <authorList>
            <person name="Vandepol N."/>
            <person name="Liber J."/>
            <person name="Desiro A."/>
            <person name="Na H."/>
            <person name="Kennedy M."/>
            <person name="Barry K."/>
            <person name="Grigoriev I.V."/>
            <person name="Miller A.N."/>
            <person name="O'Donnell K."/>
            <person name="Stajich J.E."/>
            <person name="Bonito G."/>
        </authorList>
    </citation>
    <scope>NUCLEOTIDE SEQUENCE</scope>
    <source>
        <strain evidence="2">REB-010B</strain>
    </source>
</reference>
<feature type="signal peptide" evidence="1">
    <location>
        <begin position="1"/>
        <end position="19"/>
    </location>
</feature>
<evidence type="ECO:0000256" key="1">
    <source>
        <dbReference type="SAM" id="SignalP"/>
    </source>
</evidence>
<evidence type="ECO:0000313" key="3">
    <source>
        <dbReference type="Proteomes" id="UP000738325"/>
    </source>
</evidence>
<feature type="chain" id="PRO_5040258774" evidence="1">
    <location>
        <begin position="20"/>
        <end position="110"/>
    </location>
</feature>
<dbReference type="Proteomes" id="UP000738325">
    <property type="component" value="Unassembled WGS sequence"/>
</dbReference>
<keyword evidence="1" id="KW-0732">Signal</keyword>
<dbReference type="OrthoDB" id="2400172at2759"/>
<protein>
    <submittedName>
        <fullName evidence="2">Uncharacterized protein</fullName>
    </submittedName>
</protein>
<proteinExistence type="predicted"/>
<name>A0A9P6UV64_9FUNG</name>
<organism evidence="2 3">
    <name type="scientific">Dissophora globulifera</name>
    <dbReference type="NCBI Taxonomy" id="979702"/>
    <lineage>
        <taxon>Eukaryota</taxon>
        <taxon>Fungi</taxon>
        <taxon>Fungi incertae sedis</taxon>
        <taxon>Mucoromycota</taxon>
        <taxon>Mortierellomycotina</taxon>
        <taxon>Mortierellomycetes</taxon>
        <taxon>Mortierellales</taxon>
        <taxon>Mortierellaceae</taxon>
        <taxon>Dissophora</taxon>
    </lineage>
</organism>
<dbReference type="AlphaFoldDB" id="A0A9P6UV64"/>